<feature type="transmembrane region" description="Helical" evidence="1">
    <location>
        <begin position="37"/>
        <end position="56"/>
    </location>
</feature>
<dbReference type="EMBL" id="BMGC01000002">
    <property type="protein sequence ID" value="GGB18869.1"/>
    <property type="molecule type" value="Genomic_DNA"/>
</dbReference>
<evidence type="ECO:0000256" key="1">
    <source>
        <dbReference type="SAM" id="Phobius"/>
    </source>
</evidence>
<gene>
    <name evidence="2" type="ORF">GCM10011489_03710</name>
</gene>
<comment type="caution">
    <text evidence="2">The sequence shown here is derived from an EMBL/GenBank/DDBJ whole genome shotgun (WGS) entry which is preliminary data.</text>
</comment>
<feature type="transmembrane region" description="Helical" evidence="1">
    <location>
        <begin position="12"/>
        <end position="31"/>
    </location>
</feature>
<proteinExistence type="predicted"/>
<evidence type="ECO:0000313" key="3">
    <source>
        <dbReference type="Proteomes" id="UP000621454"/>
    </source>
</evidence>
<keyword evidence="1" id="KW-1133">Transmembrane helix</keyword>
<reference evidence="2" key="2">
    <citation type="submission" date="2020-09" db="EMBL/GenBank/DDBJ databases">
        <authorList>
            <person name="Sun Q."/>
            <person name="Zhou Y."/>
        </authorList>
    </citation>
    <scope>NUCLEOTIDE SEQUENCE</scope>
    <source>
        <strain evidence="2">CGMCC 1.12827</strain>
    </source>
</reference>
<organism evidence="2 3">
    <name type="scientific">Gordonia jinhuaensis</name>
    <dbReference type="NCBI Taxonomy" id="1517702"/>
    <lineage>
        <taxon>Bacteria</taxon>
        <taxon>Bacillati</taxon>
        <taxon>Actinomycetota</taxon>
        <taxon>Actinomycetes</taxon>
        <taxon>Mycobacteriales</taxon>
        <taxon>Gordoniaceae</taxon>
        <taxon>Gordonia</taxon>
    </lineage>
</organism>
<evidence type="ECO:0008006" key="4">
    <source>
        <dbReference type="Google" id="ProtNLM"/>
    </source>
</evidence>
<dbReference type="Proteomes" id="UP000621454">
    <property type="component" value="Unassembled WGS sequence"/>
</dbReference>
<evidence type="ECO:0000313" key="2">
    <source>
        <dbReference type="EMBL" id="GGB18869.1"/>
    </source>
</evidence>
<reference evidence="2" key="1">
    <citation type="journal article" date="2014" name="Int. J. Syst. Evol. Microbiol.">
        <title>Complete genome sequence of Corynebacterium casei LMG S-19264T (=DSM 44701T), isolated from a smear-ripened cheese.</title>
        <authorList>
            <consortium name="US DOE Joint Genome Institute (JGI-PGF)"/>
            <person name="Walter F."/>
            <person name="Albersmeier A."/>
            <person name="Kalinowski J."/>
            <person name="Ruckert C."/>
        </authorList>
    </citation>
    <scope>NUCLEOTIDE SEQUENCE</scope>
    <source>
        <strain evidence="2">CGMCC 1.12827</strain>
    </source>
</reference>
<dbReference type="AlphaFoldDB" id="A0A916WQ08"/>
<feature type="transmembrane region" description="Helical" evidence="1">
    <location>
        <begin position="68"/>
        <end position="93"/>
    </location>
</feature>
<keyword evidence="1" id="KW-0472">Membrane</keyword>
<keyword evidence="1" id="KW-0812">Transmembrane</keyword>
<name>A0A916WQ08_9ACTN</name>
<protein>
    <recommendedName>
        <fullName evidence="4">Transmembrane protein</fullName>
    </recommendedName>
</protein>
<sequence>MTEDPTYRRAATYTLGVLVASIVCVLAALLSDGWIRNIFAIAAPVIMFVGALVAALRTYRTWKHDGRWVVWQGAMWFLLTFFLVLLGSTYPLLAS</sequence>
<keyword evidence="3" id="KW-1185">Reference proteome</keyword>
<accession>A0A916WQ08</accession>
<dbReference type="RefSeq" id="WP_188584887.1">
    <property type="nucleotide sequence ID" value="NZ_BMGC01000002.1"/>
</dbReference>